<sequence length="841" mass="95851">MLPIGPLGYEGMEKMLTSVRQAAEELLNLVEPTIKDSLDSFSLLDTVVDAQTQSPRSFYAYLLLNEKCDLTVPLKADNEYMSPVLANILFSTLSKEIDEILDDTSFLWPVAVDFLHSFVESCQIPLGIFQTNHRARHGSSLERHTSLFKSQQSLSEYLHRVRSHSVQSRWFLILFQTCSTFRWILGMIISAFLLGSAEESVHHMGAISNNPSIHCDFTGIEFYSFKELEERFCQTCITKHRASSQARRAMSRRAARSARCSQTLTESARVSRAQSTVQTPAVKSRASSPQSLERSRANSVARQLCPDSSFTTNDLECNENQIYSTRLQLTLTPQPSDLSLSLAELLHALERKAKKQGYLSILKSGFQSILSSAPREQQWKLPPITLFSVFEPFCNLCMEGEQRPYSESSHLTYLIMKRLEIQSEECWTWKARTLNFNPDCDKVLLTMAATRYYDRFGEYLYAMDRKLAKFNLAPALLGPVFYGYRFFIDRSLIVEKLRHWNTINLSKLIKTTNIDGTQSSDMALFASSGSKKRVHRQVPLEFVFLQLLLTVFQQWKELKSVLFDSLSTGAEKAFIQEFEHGILLHTLTPIEAFIRSAIEMCPLLQQHIPTLVLLSNAIEALEQRFLSHGVAIREGMLSIKAYILELIEAQLEAIYGDFQVLLKFKYNQIHSRHGIRNKTNHAQSFIDMIAQPEAYAMGCLFETILSLQLGVGLETSDPTLHEYINRIIHLLKQTLNAFFEYSRMSAQLTLSSEIDQIIRQLSECHILCTLMSMSATYLDTDGYIATAVKQRTRDLFAKLCTVLAEKGVTAKADQLEYLRALKRSHMIHKQLLIKLENIDTV</sequence>
<dbReference type="EMBL" id="AHGT01000012">
    <property type="protein sequence ID" value="ESU38533.1"/>
    <property type="molecule type" value="Genomic_DNA"/>
</dbReference>
<evidence type="ECO:0000313" key="3">
    <source>
        <dbReference type="Proteomes" id="UP000018320"/>
    </source>
</evidence>
<dbReference type="AlphaFoldDB" id="V6THR7"/>
<dbReference type="VEuPathDB" id="GiardiaDB:GL50581_3055"/>
<reference evidence="3" key="1">
    <citation type="submission" date="2012-02" db="EMBL/GenBank/DDBJ databases">
        <title>Genome sequencing of Giardia lamblia Genotypes A2 and B isolates (DH and GS) and comparative analysis with the genomes of Genotypes A1 and E (WB and Pig).</title>
        <authorList>
            <person name="Adam R."/>
            <person name="Dahlstrom E."/>
            <person name="Martens C."/>
            <person name="Bruno D."/>
            <person name="Barbian K."/>
            <person name="Porcella S.F."/>
            <person name="Nash T."/>
        </authorList>
    </citation>
    <scope>NUCLEOTIDE SEQUENCE</scope>
    <source>
        <strain evidence="3">DH</strain>
    </source>
</reference>
<organism evidence="2 3">
    <name type="scientific">Giardia intestinalis</name>
    <name type="common">Giardia lamblia</name>
    <dbReference type="NCBI Taxonomy" id="5741"/>
    <lineage>
        <taxon>Eukaryota</taxon>
        <taxon>Metamonada</taxon>
        <taxon>Diplomonadida</taxon>
        <taxon>Hexamitidae</taxon>
        <taxon>Giardiinae</taxon>
        <taxon>Giardia</taxon>
    </lineage>
</organism>
<dbReference type="VEuPathDB" id="GiardiaDB:QR46_2926"/>
<dbReference type="VEuPathDB" id="GiardiaDB:DHA2_152912"/>
<feature type="compositionally biased region" description="Polar residues" evidence="1">
    <location>
        <begin position="260"/>
        <end position="300"/>
    </location>
</feature>
<accession>V6THR7</accession>
<reference evidence="2 3" key="2">
    <citation type="journal article" date="2013" name="Genome Biol. Evol.">
        <title>Genome sequencing of Giardia lamblia genotypes A2 and B isolates (DH and GS) and comparative analysis with the genomes of genotypes A1 and E (WB and Pig).</title>
        <authorList>
            <person name="Adam R.D."/>
            <person name="Dahlstrom E.W."/>
            <person name="Martens C.A."/>
            <person name="Bruno D.P."/>
            <person name="Barbian K.D."/>
            <person name="Ricklefs S.M."/>
            <person name="Hernandez M.M."/>
            <person name="Narla N.P."/>
            <person name="Patel R.B."/>
            <person name="Porcella S.F."/>
            <person name="Nash T.E."/>
        </authorList>
    </citation>
    <scope>NUCLEOTIDE SEQUENCE [LARGE SCALE GENOMIC DNA]</scope>
    <source>
        <strain evidence="2 3">DH</strain>
    </source>
</reference>
<evidence type="ECO:0000313" key="2">
    <source>
        <dbReference type="EMBL" id="ESU38533.1"/>
    </source>
</evidence>
<name>V6THR7_GIAIN</name>
<evidence type="ECO:0000256" key="1">
    <source>
        <dbReference type="SAM" id="MobiDB-lite"/>
    </source>
</evidence>
<proteinExistence type="predicted"/>
<gene>
    <name evidence="2" type="ORF">DHA2_152912</name>
</gene>
<protein>
    <submittedName>
        <fullName evidence="2">Uncharacterized protein</fullName>
    </submittedName>
</protein>
<dbReference type="VEuPathDB" id="GiardiaDB:GL50803_0086520"/>
<feature type="region of interest" description="Disordered" evidence="1">
    <location>
        <begin position="252"/>
        <end position="300"/>
    </location>
</feature>
<comment type="caution">
    <text evidence="2">The sequence shown here is derived from an EMBL/GenBank/DDBJ whole genome shotgun (WGS) entry which is preliminary data.</text>
</comment>
<dbReference type="Proteomes" id="UP000018320">
    <property type="component" value="Unassembled WGS sequence"/>
</dbReference>